<dbReference type="FunCoup" id="A0A2U3V7C6">
    <property type="interactions" value="4"/>
</dbReference>
<dbReference type="Proteomes" id="UP000245320">
    <property type="component" value="Chromosome X"/>
</dbReference>
<feature type="compositionally biased region" description="Basic and acidic residues" evidence="2">
    <location>
        <begin position="208"/>
        <end position="228"/>
    </location>
</feature>
<reference evidence="4" key="1">
    <citation type="submission" date="2025-08" db="UniProtKB">
        <authorList>
            <consortium name="RefSeq"/>
        </authorList>
    </citation>
    <scope>IDENTIFICATION</scope>
    <source>
        <tissue evidence="4">Spleen</tissue>
    </source>
</reference>
<protein>
    <submittedName>
        <fullName evidence="4">LOW QUALITY PROTEIN: protein FAM47E</fullName>
    </submittedName>
</protein>
<dbReference type="RefSeq" id="XP_004325132.2">
    <property type="nucleotide sequence ID" value="XM_004325084.2"/>
</dbReference>
<dbReference type="PANTHER" id="PTHR46449">
    <property type="entry name" value="ZGC:158260"/>
    <property type="match status" value="1"/>
</dbReference>
<evidence type="ECO:0000256" key="1">
    <source>
        <dbReference type="ARBA" id="ARBA00005277"/>
    </source>
</evidence>
<dbReference type="PANTHER" id="PTHR46449:SF1">
    <property type="entry name" value="FAMILY WITH SEQUENCE SIMILARITY 47, MEMBER A-RELATED"/>
    <property type="match status" value="1"/>
</dbReference>
<dbReference type="InParanoid" id="A0A2U3V7C6"/>
<organism evidence="3 4">
    <name type="scientific">Tursiops truncatus</name>
    <name type="common">Atlantic bottle-nosed dolphin</name>
    <name type="synonym">Delphinus truncatus</name>
    <dbReference type="NCBI Taxonomy" id="9739"/>
    <lineage>
        <taxon>Eukaryota</taxon>
        <taxon>Metazoa</taxon>
        <taxon>Chordata</taxon>
        <taxon>Craniata</taxon>
        <taxon>Vertebrata</taxon>
        <taxon>Euteleostomi</taxon>
        <taxon>Mammalia</taxon>
        <taxon>Eutheria</taxon>
        <taxon>Laurasiatheria</taxon>
        <taxon>Artiodactyla</taxon>
        <taxon>Whippomorpha</taxon>
        <taxon>Cetacea</taxon>
        <taxon>Odontoceti</taxon>
        <taxon>Delphinidae</taxon>
        <taxon>Tursiops</taxon>
    </lineage>
</organism>
<dbReference type="GeneID" id="101318839"/>
<feature type="region of interest" description="Disordered" evidence="2">
    <location>
        <begin position="173"/>
        <end position="228"/>
    </location>
</feature>
<name>A0A2U3V7C6_TURTR</name>
<proteinExistence type="inferred from homology"/>
<feature type="compositionally biased region" description="Basic residues" evidence="2">
    <location>
        <begin position="174"/>
        <end position="190"/>
    </location>
</feature>
<dbReference type="AlphaFoldDB" id="A0A2U3V7C6"/>
<keyword evidence="3" id="KW-1185">Reference proteome</keyword>
<sequence>MADKKWLLGPGPLEPMPLDVTCKPWYKDKVLSKCFAKHKNVLPKFPTSLDSRRWIFVKELLDDFRKGCPPCEDLITRSPKEGFLPWIVHRVPQHAPKKGQKKLPEEANPFSTLSPAQLAQKAFVENIEPQLTKHPLALYPNLEENLPADLLLKVLEVLDPDGKLEDTWAYCQGPRKRTKSPTKLRKKHPAKVYLEPPKKAPVSHPATLHHEDKKSSRKDSLTDPPVHREVPKAIRKSFKWAAAFGNLGIDEELITKLCEVGCEWPPAQDTVYMRKVTQVPSKMRYGALYLKPKLWKKLVNDEPSIDPNVLLEDGSFRKELPEHDTLEDLYGQIAFKGFILSKGYRIPDILERLVLRKGWKYDSVKTPIHKVIKISQNGDDAREDV</sequence>
<dbReference type="Pfam" id="PF14642">
    <property type="entry name" value="FAM47"/>
    <property type="match status" value="1"/>
</dbReference>
<gene>
    <name evidence="4" type="primary">LOC101318839</name>
</gene>
<evidence type="ECO:0000313" key="3">
    <source>
        <dbReference type="Proteomes" id="UP000245320"/>
    </source>
</evidence>
<dbReference type="InterPro" id="IPR032743">
    <property type="entry name" value="FAM47"/>
</dbReference>
<dbReference type="GO" id="GO:0045815">
    <property type="term" value="P:transcription initiation-coupled chromatin remodeling"/>
    <property type="evidence" value="ECO:0007669"/>
    <property type="project" value="TreeGrafter"/>
</dbReference>
<evidence type="ECO:0000313" key="4">
    <source>
        <dbReference type="RefSeq" id="XP_004325132.2"/>
    </source>
</evidence>
<evidence type="ECO:0000256" key="2">
    <source>
        <dbReference type="SAM" id="MobiDB-lite"/>
    </source>
</evidence>
<dbReference type="GO" id="GO:0000785">
    <property type="term" value="C:chromatin"/>
    <property type="evidence" value="ECO:0007669"/>
    <property type="project" value="TreeGrafter"/>
</dbReference>
<accession>A0A2U3V7C6</accession>
<comment type="similarity">
    <text evidence="1">Belongs to the FAM47 family.</text>
</comment>
<dbReference type="OrthoDB" id="6755972at2759"/>